<dbReference type="AlphaFoldDB" id="A0A4R7JYB9"/>
<protein>
    <submittedName>
        <fullName evidence="1">Heme oxygenase</fullName>
    </submittedName>
</protein>
<dbReference type="CDD" id="cd19166">
    <property type="entry name" value="HemeO-bac"/>
    <property type="match status" value="1"/>
</dbReference>
<accession>A0A4R7JYB9</accession>
<evidence type="ECO:0000313" key="1">
    <source>
        <dbReference type="EMBL" id="TDT43502.1"/>
    </source>
</evidence>
<dbReference type="InterPro" id="IPR016084">
    <property type="entry name" value="Haem_Oase-like_multi-hlx"/>
</dbReference>
<dbReference type="SUPFAM" id="SSF48613">
    <property type="entry name" value="Heme oxygenase-like"/>
    <property type="match status" value="1"/>
</dbReference>
<dbReference type="OrthoDB" id="114943at2"/>
<dbReference type="GO" id="GO:0006788">
    <property type="term" value="P:heme oxidation"/>
    <property type="evidence" value="ECO:0007669"/>
    <property type="project" value="InterPro"/>
</dbReference>
<organism evidence="1 2">
    <name type="scientific">Halospina denitrificans</name>
    <dbReference type="NCBI Taxonomy" id="332522"/>
    <lineage>
        <taxon>Bacteria</taxon>
        <taxon>Pseudomonadati</taxon>
        <taxon>Pseudomonadota</taxon>
        <taxon>Gammaproteobacteria</taxon>
        <taxon>Halospina</taxon>
    </lineage>
</organism>
<dbReference type="Pfam" id="PF01126">
    <property type="entry name" value="Heme_oxygenase"/>
    <property type="match status" value="1"/>
</dbReference>
<dbReference type="Proteomes" id="UP000295830">
    <property type="component" value="Unassembled WGS sequence"/>
</dbReference>
<proteinExistence type="predicted"/>
<reference evidence="1 2" key="1">
    <citation type="submission" date="2019-03" db="EMBL/GenBank/DDBJ databases">
        <title>Genomic Encyclopedia of Type Strains, Phase IV (KMG-IV): sequencing the most valuable type-strain genomes for metagenomic binning, comparative biology and taxonomic classification.</title>
        <authorList>
            <person name="Goeker M."/>
        </authorList>
    </citation>
    <scope>NUCLEOTIDE SEQUENCE [LARGE SCALE GENOMIC DNA]</scope>
    <source>
        <strain evidence="1 2">DSM 15505</strain>
    </source>
</reference>
<gene>
    <name evidence="1" type="ORF">DES49_1320</name>
</gene>
<keyword evidence="2" id="KW-1185">Reference proteome</keyword>
<name>A0A4R7JYB9_9GAMM</name>
<comment type="caution">
    <text evidence="1">The sequence shown here is derived from an EMBL/GenBank/DDBJ whole genome shotgun (WGS) entry which is preliminary data.</text>
</comment>
<evidence type="ECO:0000313" key="2">
    <source>
        <dbReference type="Proteomes" id="UP000295830"/>
    </source>
</evidence>
<dbReference type="GO" id="GO:0004392">
    <property type="term" value="F:heme oxygenase (decyclizing) activity"/>
    <property type="evidence" value="ECO:0007669"/>
    <property type="project" value="InterPro"/>
</dbReference>
<sequence length="227" mass="25596">MLENDSLRQPFARRAIRANLEESHCECPQVISSNTPTQTRSLADRLRAETRPEHNAIETALDLPQSIQDAGDYTRLLSGFHGFYLPLEQALLRLDWEGTGIDLNERLKAPLIRTDLEACGADADSVPQCPTLPPCSSLAEGFGCLYVMEGATLGGAMIHRELSTRFEDWLSGKDHYYQCYGENRGSMWRQFRQAVDGFGEGCSSADQDRVIHSARATFRELQRWLER</sequence>
<dbReference type="EMBL" id="SOAX01000002">
    <property type="protein sequence ID" value="TDT43502.1"/>
    <property type="molecule type" value="Genomic_DNA"/>
</dbReference>
<dbReference type="Gene3D" id="1.20.910.10">
    <property type="entry name" value="Heme oxygenase-like"/>
    <property type="match status" value="1"/>
</dbReference>
<dbReference type="InterPro" id="IPR016053">
    <property type="entry name" value="Haem_Oase-like"/>
</dbReference>